<dbReference type="STRING" id="1123269.NX02_19610"/>
<feature type="compositionally biased region" description="Acidic residues" evidence="1">
    <location>
        <begin position="622"/>
        <end position="631"/>
    </location>
</feature>
<feature type="domain" description="ParB-like N-terminal" evidence="2">
    <location>
        <begin position="4"/>
        <end position="110"/>
    </location>
</feature>
<dbReference type="GO" id="GO:0007059">
    <property type="term" value="P:chromosome segregation"/>
    <property type="evidence" value="ECO:0007669"/>
    <property type="project" value="TreeGrafter"/>
</dbReference>
<dbReference type="AlphaFoldDB" id="W0AEQ8"/>
<keyword evidence="4" id="KW-1185">Reference proteome</keyword>
<evidence type="ECO:0000259" key="2">
    <source>
        <dbReference type="SMART" id="SM00470"/>
    </source>
</evidence>
<dbReference type="eggNOG" id="COG1475">
    <property type="taxonomic scope" value="Bacteria"/>
</dbReference>
<name>W0AEQ8_9SPHN</name>
<dbReference type="Gene3D" id="3.90.1530.30">
    <property type="match status" value="1"/>
</dbReference>
<dbReference type="InterPro" id="IPR003115">
    <property type="entry name" value="ParB_N"/>
</dbReference>
<dbReference type="SUPFAM" id="SSF110849">
    <property type="entry name" value="ParB/Sulfiredoxin"/>
    <property type="match status" value="1"/>
</dbReference>
<dbReference type="Proteomes" id="UP000018851">
    <property type="component" value="Chromosome"/>
</dbReference>
<dbReference type="RefSeq" id="WP_025293745.1">
    <property type="nucleotide sequence ID" value="NZ_CP006644.1"/>
</dbReference>
<sequence length="631" mass="68081">MKLDFIPLDKLVVSKANMRYGKKAPDVSDILPTVRSRGVIQPVIVRPNCAPDGYEIVAGSRRFHAAKIVAAERRAAGDTTPEPQDSMLPCAILDEGDDAAAIEASMIENMARLDPDEVAQWENFTRLVREGRKVEDIAATFGLPDLTVKRVLALGNLLPAIRDLYRKERIDAATVRHLTMASKSQQKAWLVLADDENAYLPTGHQLKSWLFGGQSIPVKHALFDVEASGLATIADLFGEDRYVADADAFWTAQNAAIEARRAAYVEQGWADAIIVPPSDHFSTWEYEKAGKRKGGRVYIDVRATGEVIVHEGYVSGKEARRIAKAEGSENGTGQKVARPEVTSTMQTYVDLHRHAAVRAALTGHPAIALRLMVAHAIGGSHLWRVTPEPQSTRNDAVRDSLDNSQAEADFDERRRAVLAVLGFSAEEPAVTGGNGDDYGVVGIFHRLLDLPDAVVMEVIAIVMGETLASGSAAVEAVGMEIGVDMARCWQVDDAFFSAVRDREVLTRIVAEVAGETVASANAGEKTKTLKRIVRDHLDGTNGRDRRENWVPRWMAFPPSAYTARGGVGTVAAHAKAQAARQIERLRPSDDEPDPSAPGGAARGSGDAIASPESGGGAVMALPDDEADRLAA</sequence>
<dbReference type="PATRIC" id="fig|1123269.5.peg.3838"/>
<dbReference type="SUPFAM" id="SSF109709">
    <property type="entry name" value="KorB DNA-binding domain-like"/>
    <property type="match status" value="1"/>
</dbReference>
<dbReference type="SMART" id="SM00470">
    <property type="entry name" value="ParB"/>
    <property type="match status" value="1"/>
</dbReference>
<dbReference type="KEGG" id="ssan:NX02_19610"/>
<accession>W0AEQ8</accession>
<protein>
    <recommendedName>
        <fullName evidence="2">ParB-like N-terminal domain-containing protein</fullName>
    </recommendedName>
</protein>
<evidence type="ECO:0000313" key="3">
    <source>
        <dbReference type="EMBL" id="AHE55581.1"/>
    </source>
</evidence>
<evidence type="ECO:0000256" key="1">
    <source>
        <dbReference type="SAM" id="MobiDB-lite"/>
    </source>
</evidence>
<gene>
    <name evidence="3" type="ORF">NX02_19610</name>
</gene>
<dbReference type="GO" id="GO:0005694">
    <property type="term" value="C:chromosome"/>
    <property type="evidence" value="ECO:0007669"/>
    <property type="project" value="TreeGrafter"/>
</dbReference>
<dbReference type="Pfam" id="PF02195">
    <property type="entry name" value="ParB_N"/>
    <property type="match status" value="1"/>
</dbReference>
<dbReference type="OrthoDB" id="9813122at2"/>
<dbReference type="PANTHER" id="PTHR33375:SF7">
    <property type="entry name" value="CHROMOSOME 2-PARTITIONING PROTEIN PARB-RELATED"/>
    <property type="match status" value="1"/>
</dbReference>
<feature type="compositionally biased region" description="Low complexity" evidence="1">
    <location>
        <begin position="596"/>
        <end position="607"/>
    </location>
</feature>
<dbReference type="PANTHER" id="PTHR33375">
    <property type="entry name" value="CHROMOSOME-PARTITIONING PROTEIN PARB-RELATED"/>
    <property type="match status" value="1"/>
</dbReference>
<dbReference type="Gene3D" id="1.10.10.2830">
    <property type="match status" value="1"/>
</dbReference>
<dbReference type="HOGENOM" id="CLU_034190_0_0_5"/>
<dbReference type="InterPro" id="IPR036086">
    <property type="entry name" value="ParB/Sulfiredoxin_sf"/>
</dbReference>
<feature type="region of interest" description="Disordered" evidence="1">
    <location>
        <begin position="575"/>
        <end position="631"/>
    </location>
</feature>
<organism evidence="3 4">
    <name type="scientific">Sphingomonas sanxanigenens DSM 19645 = NX02</name>
    <dbReference type="NCBI Taxonomy" id="1123269"/>
    <lineage>
        <taxon>Bacteria</taxon>
        <taxon>Pseudomonadati</taxon>
        <taxon>Pseudomonadota</taxon>
        <taxon>Alphaproteobacteria</taxon>
        <taxon>Sphingomonadales</taxon>
        <taxon>Sphingomonadaceae</taxon>
        <taxon>Sphingomonas</taxon>
    </lineage>
</organism>
<feature type="region of interest" description="Disordered" evidence="1">
    <location>
        <begin position="384"/>
        <end position="405"/>
    </location>
</feature>
<dbReference type="InterPro" id="IPR050336">
    <property type="entry name" value="Chromosome_partition/occlusion"/>
</dbReference>
<reference evidence="3 4" key="1">
    <citation type="submission" date="2013-07" db="EMBL/GenBank/DDBJ databases">
        <title>Completed genome of Sphingomonas sanxanigenens NX02.</title>
        <authorList>
            <person name="Ma T."/>
            <person name="Huang H."/>
            <person name="Wu M."/>
            <person name="Li X."/>
            <person name="Li G."/>
        </authorList>
    </citation>
    <scope>NUCLEOTIDE SEQUENCE [LARGE SCALE GENOMIC DNA]</scope>
    <source>
        <strain evidence="3 4">NX02</strain>
    </source>
</reference>
<evidence type="ECO:0000313" key="4">
    <source>
        <dbReference type="Proteomes" id="UP000018851"/>
    </source>
</evidence>
<dbReference type="EMBL" id="CP006644">
    <property type="protein sequence ID" value="AHE55581.1"/>
    <property type="molecule type" value="Genomic_DNA"/>
</dbReference>
<proteinExistence type="predicted"/>